<dbReference type="PROSITE" id="PS51257">
    <property type="entry name" value="PROKAR_LIPOPROTEIN"/>
    <property type="match status" value="1"/>
</dbReference>
<feature type="domain" description="F5/8 type C" evidence="2">
    <location>
        <begin position="460"/>
        <end position="606"/>
    </location>
</feature>
<evidence type="ECO:0000259" key="2">
    <source>
        <dbReference type="PROSITE" id="PS50022"/>
    </source>
</evidence>
<feature type="region of interest" description="Disordered" evidence="1">
    <location>
        <begin position="529"/>
        <end position="552"/>
    </location>
</feature>
<evidence type="ECO:0000313" key="3">
    <source>
        <dbReference type="EMBL" id="ORL44390.1"/>
    </source>
</evidence>
<dbReference type="Gene3D" id="2.60.120.260">
    <property type="entry name" value="Galactose-binding domain-like"/>
    <property type="match status" value="2"/>
</dbReference>
<evidence type="ECO:0000256" key="1">
    <source>
        <dbReference type="SAM" id="MobiDB-lite"/>
    </source>
</evidence>
<sequence>MKKNTFKILLGSLLFVGITSCESDDSSIVDGMPDAIVNTDGADAPARGLNESWFGHEEALNRQYYETNVAVYYDDYVDREIEWPFLFTQSIWDNTISTYTTVGNNILYAVYHTGATNQAEYLTNFDSEVSGGVIDVPLDDAEMGEEITTQIISQIGKLVEYSAKGVEGSPAEDLWMDEFNKIFVYDTYLNLDMEAEATTVRDRYAATQLNGVYWFRDWFLPLYETYGGTSFLNNFYNITSQNYPKDGDSYARTMNLGELVHFMSGAAGEDLQPMAEVAFNWTDDIESELLQARVAFPDLAYPFEAVSQLRDVTEGASITVSKENGGGAGANEGSPKLIDNDPNSKYLTGNVQNIIGTSDFWLQQELVAPEAVNKYTLTSGNDAPSRDPSAWQLLGSNDGSSWTVLDERADVTFSDRNQTREFDFDNSTEYLYYRLNITDYNGDYNFQLSEWRLLVLETLTAPEPVDYTIGATISVSKDHTNGADSNEGSSKLIDNDTSTKMFLGGYTNDFWMQQDLSSEEIVTMYTLTSGNDAPDRDPQDWTLSGSNDGENWDELDSRTGELFDGRNQTKEFSFSNETAYRYYRLAITANAGSGDFQMSEWRLIGME</sequence>
<keyword evidence="4" id="KW-1185">Reference proteome</keyword>
<organism evidence="3 4">
    <name type="scientific">Zunongwangia atlantica 22II14-10F7</name>
    <dbReference type="NCBI Taxonomy" id="1185767"/>
    <lineage>
        <taxon>Bacteria</taxon>
        <taxon>Pseudomonadati</taxon>
        <taxon>Bacteroidota</taxon>
        <taxon>Flavobacteriia</taxon>
        <taxon>Flavobacteriales</taxon>
        <taxon>Flavobacteriaceae</taxon>
        <taxon>Zunongwangia</taxon>
    </lineage>
</organism>
<dbReference type="OrthoDB" id="5134860at2"/>
<gene>
    <name evidence="3" type="ORF">IIF7_15445</name>
</gene>
<dbReference type="EMBL" id="ARYN01000015">
    <property type="protein sequence ID" value="ORL44390.1"/>
    <property type="molecule type" value="Genomic_DNA"/>
</dbReference>
<dbReference type="PROSITE" id="PS50022">
    <property type="entry name" value="FA58C_3"/>
    <property type="match status" value="2"/>
</dbReference>
<dbReference type="InterPro" id="IPR008979">
    <property type="entry name" value="Galactose-bd-like_sf"/>
</dbReference>
<dbReference type="SUPFAM" id="SSF49785">
    <property type="entry name" value="Galactose-binding domain-like"/>
    <property type="match status" value="2"/>
</dbReference>
<proteinExistence type="predicted"/>
<feature type="domain" description="F5/8 type C" evidence="2">
    <location>
        <begin position="294"/>
        <end position="456"/>
    </location>
</feature>
<protein>
    <recommendedName>
        <fullName evidence="2">F5/8 type C domain-containing protein</fullName>
    </recommendedName>
</protein>
<accession>A0A1Y1T050</accession>
<name>A0A1Y1T050_9FLAO</name>
<reference evidence="3 4" key="1">
    <citation type="submission" date="2013-04" db="EMBL/GenBank/DDBJ databases">
        <title>Zunongwangia sp. 22II14-10F7 Genome Sequencing.</title>
        <authorList>
            <person name="Lai Q."/>
            <person name="Shao Z."/>
        </authorList>
    </citation>
    <scope>NUCLEOTIDE SEQUENCE [LARGE SCALE GENOMIC DNA]</scope>
    <source>
        <strain evidence="3 4">22II14-10F7</strain>
    </source>
</reference>
<dbReference type="RefSeq" id="WP_084842607.1">
    <property type="nucleotide sequence ID" value="NZ_ARYN01000015.1"/>
</dbReference>
<dbReference type="Proteomes" id="UP000192746">
    <property type="component" value="Unassembled WGS sequence"/>
</dbReference>
<comment type="caution">
    <text evidence="3">The sequence shown here is derived from an EMBL/GenBank/DDBJ whole genome shotgun (WGS) entry which is preliminary data.</text>
</comment>
<dbReference type="InterPro" id="IPR000421">
    <property type="entry name" value="FA58C"/>
</dbReference>
<feature type="region of interest" description="Disordered" evidence="1">
    <location>
        <begin position="319"/>
        <end position="341"/>
    </location>
</feature>
<dbReference type="AlphaFoldDB" id="A0A1Y1T050"/>
<evidence type="ECO:0000313" key="4">
    <source>
        <dbReference type="Proteomes" id="UP000192746"/>
    </source>
</evidence>
<dbReference type="Pfam" id="PF00754">
    <property type="entry name" value="F5_F8_type_C"/>
    <property type="match status" value="2"/>
</dbReference>
<dbReference type="STRING" id="1185767.IIF7_15445"/>